<dbReference type="Pfam" id="PF13796">
    <property type="entry name" value="Sensor"/>
    <property type="match status" value="1"/>
</dbReference>
<evidence type="ECO:0000256" key="8">
    <source>
        <dbReference type="ARBA" id="ARBA00023012"/>
    </source>
</evidence>
<organism evidence="13 14">
    <name type="scientific">Salininema proteolyticum</name>
    <dbReference type="NCBI Taxonomy" id="1607685"/>
    <lineage>
        <taxon>Bacteria</taxon>
        <taxon>Bacillati</taxon>
        <taxon>Actinomycetota</taxon>
        <taxon>Actinomycetes</taxon>
        <taxon>Glycomycetales</taxon>
        <taxon>Glycomycetaceae</taxon>
        <taxon>Salininema</taxon>
    </lineage>
</organism>
<accession>A0ABV8TYL1</accession>
<dbReference type="PANTHER" id="PTHR24421">
    <property type="entry name" value="NITRATE/NITRITE SENSOR PROTEIN NARX-RELATED"/>
    <property type="match status" value="1"/>
</dbReference>
<feature type="domain" description="Putative sensor" evidence="12">
    <location>
        <begin position="14"/>
        <end position="205"/>
    </location>
</feature>
<keyword evidence="8" id="KW-0902">Two-component regulatory system</keyword>
<keyword evidence="14" id="KW-1185">Reference proteome</keyword>
<dbReference type="InterPro" id="IPR025828">
    <property type="entry name" value="Put_sensor_dom"/>
</dbReference>
<keyword evidence="3" id="KW-0597">Phosphoprotein</keyword>
<dbReference type="PANTHER" id="PTHR24421:SF10">
    <property type="entry name" value="NITRATE_NITRITE SENSOR PROTEIN NARQ"/>
    <property type="match status" value="1"/>
</dbReference>
<evidence type="ECO:0000256" key="4">
    <source>
        <dbReference type="ARBA" id="ARBA00022679"/>
    </source>
</evidence>
<dbReference type="Gene3D" id="3.30.565.10">
    <property type="entry name" value="Histidine kinase-like ATPase, C-terminal domain"/>
    <property type="match status" value="1"/>
</dbReference>
<dbReference type="InterPro" id="IPR003594">
    <property type="entry name" value="HATPase_dom"/>
</dbReference>
<evidence type="ECO:0000256" key="9">
    <source>
        <dbReference type="SAM" id="Phobius"/>
    </source>
</evidence>
<dbReference type="Pfam" id="PF07730">
    <property type="entry name" value="HisKA_3"/>
    <property type="match status" value="1"/>
</dbReference>
<feature type="domain" description="Histidine kinase/HSP90-like ATPase" evidence="10">
    <location>
        <begin position="334"/>
        <end position="419"/>
    </location>
</feature>
<feature type="transmembrane region" description="Helical" evidence="9">
    <location>
        <begin position="168"/>
        <end position="190"/>
    </location>
</feature>
<keyword evidence="9" id="KW-0812">Transmembrane</keyword>
<keyword evidence="5" id="KW-0547">Nucleotide-binding</keyword>
<evidence type="ECO:0000256" key="6">
    <source>
        <dbReference type="ARBA" id="ARBA00022777"/>
    </source>
</evidence>
<sequence length="421" mass="44896">MESTMRRLRRDSVYNLASFPVSLAAFITLLVLTVVGVATAIIWIGVPVLAAGLLASRGFRIAELSLGAPAFTRPTPRISYSRPPEGAGPLRRMVQPIFDAQSWLNVLWAIINLPLAIFGFVITVVWWSVTVAALLWPAYDWIIVATTGAVDEQGIAYASRFLGLGDSYLAQSAVAVAGGLVFALTLPYVMRTTALIQGSMAQGMLNATAHFTQRISDLSESRAAAQSAESEALRRIERDIHDGPQQQLVNLGMELARVKRQMDRDPEAARETLDTAIDQTRLTIDELRSLSRGIAPPVLADRGLPSAIEALAARSMIPVAVDADIAGRYPSQVENTVYFVIAESLANAAKHSRATQISVVVRDDATTMAVCVTDNGIGGANLSKGHGLAGLAERVKSVEGQLSVDSPEGGPTVVVAEVPCA</sequence>
<keyword evidence="9" id="KW-1133">Transmembrane helix</keyword>
<evidence type="ECO:0000256" key="5">
    <source>
        <dbReference type="ARBA" id="ARBA00022741"/>
    </source>
</evidence>
<dbReference type="Gene3D" id="1.20.5.1930">
    <property type="match status" value="1"/>
</dbReference>
<gene>
    <name evidence="13" type="ORF">ACFPET_11220</name>
</gene>
<proteinExistence type="predicted"/>
<feature type="domain" description="Signal transduction histidine kinase subgroup 3 dimerisation and phosphoacceptor" evidence="11">
    <location>
        <begin position="234"/>
        <end position="298"/>
    </location>
</feature>
<comment type="catalytic activity">
    <reaction evidence="1">
        <text>ATP + protein L-histidine = ADP + protein N-phospho-L-histidine.</text>
        <dbReference type="EC" id="2.7.13.3"/>
    </reaction>
</comment>
<feature type="transmembrane region" description="Helical" evidence="9">
    <location>
        <begin position="12"/>
        <end position="31"/>
    </location>
</feature>
<reference evidence="14" key="1">
    <citation type="journal article" date="2019" name="Int. J. Syst. Evol. Microbiol.">
        <title>The Global Catalogue of Microorganisms (GCM) 10K type strain sequencing project: providing services to taxonomists for standard genome sequencing and annotation.</title>
        <authorList>
            <consortium name="The Broad Institute Genomics Platform"/>
            <consortium name="The Broad Institute Genome Sequencing Center for Infectious Disease"/>
            <person name="Wu L."/>
            <person name="Ma J."/>
        </authorList>
    </citation>
    <scope>NUCLEOTIDE SEQUENCE [LARGE SCALE GENOMIC DNA]</scope>
    <source>
        <strain evidence="14">IBRC-M 10908</strain>
    </source>
</reference>
<dbReference type="InterPro" id="IPR036890">
    <property type="entry name" value="HATPase_C_sf"/>
</dbReference>
<evidence type="ECO:0000256" key="1">
    <source>
        <dbReference type="ARBA" id="ARBA00000085"/>
    </source>
</evidence>
<evidence type="ECO:0000313" key="13">
    <source>
        <dbReference type="EMBL" id="MFC4335772.1"/>
    </source>
</evidence>
<dbReference type="EC" id="2.7.13.3" evidence="2"/>
<evidence type="ECO:0000259" key="11">
    <source>
        <dbReference type="Pfam" id="PF07730"/>
    </source>
</evidence>
<dbReference type="RefSeq" id="WP_380620962.1">
    <property type="nucleotide sequence ID" value="NZ_JBHSDK010000015.1"/>
</dbReference>
<name>A0ABV8TYL1_9ACTN</name>
<evidence type="ECO:0000256" key="7">
    <source>
        <dbReference type="ARBA" id="ARBA00022840"/>
    </source>
</evidence>
<evidence type="ECO:0000313" key="14">
    <source>
        <dbReference type="Proteomes" id="UP001595823"/>
    </source>
</evidence>
<keyword evidence="6 13" id="KW-0418">Kinase</keyword>
<evidence type="ECO:0000256" key="3">
    <source>
        <dbReference type="ARBA" id="ARBA00022553"/>
    </source>
</evidence>
<evidence type="ECO:0000256" key="2">
    <source>
        <dbReference type="ARBA" id="ARBA00012438"/>
    </source>
</evidence>
<protein>
    <recommendedName>
        <fullName evidence="2">histidine kinase</fullName>
        <ecNumber evidence="2">2.7.13.3</ecNumber>
    </recommendedName>
</protein>
<dbReference type="EMBL" id="JBHSDK010000015">
    <property type="protein sequence ID" value="MFC4335772.1"/>
    <property type="molecule type" value="Genomic_DNA"/>
</dbReference>
<dbReference type="InterPro" id="IPR011712">
    <property type="entry name" value="Sig_transdc_His_kin_sub3_dim/P"/>
</dbReference>
<feature type="transmembrane region" description="Helical" evidence="9">
    <location>
        <begin position="37"/>
        <end position="55"/>
    </location>
</feature>
<dbReference type="InterPro" id="IPR050482">
    <property type="entry name" value="Sensor_HK_TwoCompSys"/>
</dbReference>
<evidence type="ECO:0000259" key="12">
    <source>
        <dbReference type="Pfam" id="PF13796"/>
    </source>
</evidence>
<dbReference type="Pfam" id="PF02518">
    <property type="entry name" value="HATPase_c"/>
    <property type="match status" value="1"/>
</dbReference>
<keyword evidence="7" id="KW-0067">ATP-binding</keyword>
<dbReference type="GO" id="GO:0016301">
    <property type="term" value="F:kinase activity"/>
    <property type="evidence" value="ECO:0007669"/>
    <property type="project" value="UniProtKB-KW"/>
</dbReference>
<keyword evidence="9" id="KW-0472">Membrane</keyword>
<dbReference type="SUPFAM" id="SSF55874">
    <property type="entry name" value="ATPase domain of HSP90 chaperone/DNA topoisomerase II/histidine kinase"/>
    <property type="match status" value="1"/>
</dbReference>
<dbReference type="CDD" id="cd16917">
    <property type="entry name" value="HATPase_UhpB-NarQ-NarX-like"/>
    <property type="match status" value="1"/>
</dbReference>
<keyword evidence="4" id="KW-0808">Transferase</keyword>
<feature type="transmembrane region" description="Helical" evidence="9">
    <location>
        <begin position="102"/>
        <end position="127"/>
    </location>
</feature>
<dbReference type="Proteomes" id="UP001595823">
    <property type="component" value="Unassembled WGS sequence"/>
</dbReference>
<comment type="caution">
    <text evidence="13">The sequence shown here is derived from an EMBL/GenBank/DDBJ whole genome shotgun (WGS) entry which is preliminary data.</text>
</comment>
<evidence type="ECO:0000259" key="10">
    <source>
        <dbReference type="Pfam" id="PF02518"/>
    </source>
</evidence>